<sequence length="93" mass="9566">MNVPFPPVSSCERFAAGPAGRAGVPTAAVGLPPAPGDAPPPLLEQPALVASATHTTSATPIGARGTHRSRRVARTRGFEEASPKKITIGYRQL</sequence>
<dbReference type="RefSeq" id="WP_161982930.1">
    <property type="nucleotide sequence ID" value="NZ_SSXH01000044.1"/>
</dbReference>
<comment type="caution">
    <text evidence="2">The sequence shown here is derived from an EMBL/GenBank/DDBJ whole genome shotgun (WGS) entry which is preliminary data.</text>
</comment>
<accession>A0A4S5ETE3</accession>
<reference evidence="2 3" key="1">
    <citation type="submission" date="2019-04" db="EMBL/GenBank/DDBJ databases">
        <title>Draft genome sequences for three unisolated Alnus-infective Frankia Sp+ strains, AgTrS, AiOr and AvVan, the first sequenced Frankia strains able to sporulate in-planta.</title>
        <authorList>
            <person name="Bethencourt L."/>
            <person name="Vautrin F."/>
            <person name="Taib N."/>
            <person name="Dubost A."/>
            <person name="Castro-Garcia L."/>
            <person name="Imbaud O."/>
            <person name="Abrouk D."/>
            <person name="Fournier P."/>
            <person name="Briolay J."/>
            <person name="Nguyen A."/>
            <person name="Normand P."/>
            <person name="Fernandez M.P."/>
            <person name="Brochier-Armanet C."/>
            <person name="Herrera-Belaroussi A."/>
        </authorList>
    </citation>
    <scope>NUCLEOTIDE SEQUENCE [LARGE SCALE GENOMIC DNA]</scope>
    <source>
        <strain evidence="2 3">AvVan</strain>
    </source>
</reference>
<gene>
    <name evidence="2" type="ORF">E7Y31_03475</name>
</gene>
<feature type="region of interest" description="Disordered" evidence="1">
    <location>
        <begin position="17"/>
        <end position="80"/>
    </location>
</feature>
<feature type="compositionally biased region" description="Pro residues" evidence="1">
    <location>
        <begin position="32"/>
        <end position="43"/>
    </location>
</feature>
<dbReference type="EMBL" id="SSXH01000044">
    <property type="protein sequence ID" value="THJ75777.1"/>
    <property type="molecule type" value="Genomic_DNA"/>
</dbReference>
<proteinExistence type="predicted"/>
<dbReference type="AlphaFoldDB" id="A0A4S5ETE3"/>
<dbReference type="Proteomes" id="UP000305282">
    <property type="component" value="Unassembled WGS sequence"/>
</dbReference>
<protein>
    <submittedName>
        <fullName evidence="2">Uncharacterized protein</fullName>
    </submittedName>
</protein>
<feature type="compositionally biased region" description="Basic residues" evidence="1">
    <location>
        <begin position="65"/>
        <end position="74"/>
    </location>
</feature>
<evidence type="ECO:0000256" key="1">
    <source>
        <dbReference type="SAM" id="MobiDB-lite"/>
    </source>
</evidence>
<keyword evidence="3" id="KW-1185">Reference proteome</keyword>
<name>A0A4S5ETE3_9ACTN</name>
<evidence type="ECO:0000313" key="2">
    <source>
        <dbReference type="EMBL" id="THJ75777.1"/>
    </source>
</evidence>
<organism evidence="2 3">
    <name type="scientific">Candidatus Frankia alpina</name>
    <dbReference type="NCBI Taxonomy" id="2699483"/>
    <lineage>
        <taxon>Bacteria</taxon>
        <taxon>Bacillati</taxon>
        <taxon>Actinomycetota</taxon>
        <taxon>Actinomycetes</taxon>
        <taxon>Frankiales</taxon>
        <taxon>Frankiaceae</taxon>
        <taxon>Frankia</taxon>
    </lineage>
</organism>
<evidence type="ECO:0000313" key="3">
    <source>
        <dbReference type="Proteomes" id="UP000305282"/>
    </source>
</evidence>